<feature type="signal peptide" evidence="1">
    <location>
        <begin position="1"/>
        <end position="22"/>
    </location>
</feature>
<dbReference type="AlphaFoldDB" id="A0AAD7EJD5"/>
<evidence type="ECO:0000313" key="2">
    <source>
        <dbReference type="EMBL" id="KAJ7328506.1"/>
    </source>
</evidence>
<proteinExistence type="predicted"/>
<sequence length="187" mass="20220">MFPTSKLASFVMAVCLASRALGDCTPTFTEGTPYSISMTELPGFVWVDNSTLGFLGVNLKSTVPATEWYLSKTPFGGYVFSIDTAMTSCLYASRNAKVPGSGKIYHSLGCFDSTGELGLDEDFTFTCVDCDSNGGTNCYIKSSVTTECANTPDNDLHYPSGEDEEDEIRTAACAETWYQKWDVTAVA</sequence>
<keyword evidence="1" id="KW-0732">Signal</keyword>
<dbReference type="EMBL" id="JARIHO010000039">
    <property type="protein sequence ID" value="KAJ7328506.1"/>
    <property type="molecule type" value="Genomic_DNA"/>
</dbReference>
<gene>
    <name evidence="2" type="ORF">DFH08DRAFT_1084562</name>
</gene>
<protein>
    <submittedName>
        <fullName evidence="2">Uncharacterized protein</fullName>
    </submittedName>
</protein>
<evidence type="ECO:0000313" key="3">
    <source>
        <dbReference type="Proteomes" id="UP001218218"/>
    </source>
</evidence>
<reference evidence="2" key="1">
    <citation type="submission" date="2023-03" db="EMBL/GenBank/DDBJ databases">
        <title>Massive genome expansion in bonnet fungi (Mycena s.s.) driven by repeated elements and novel gene families across ecological guilds.</title>
        <authorList>
            <consortium name="Lawrence Berkeley National Laboratory"/>
            <person name="Harder C.B."/>
            <person name="Miyauchi S."/>
            <person name="Viragh M."/>
            <person name="Kuo A."/>
            <person name="Thoen E."/>
            <person name="Andreopoulos B."/>
            <person name="Lu D."/>
            <person name="Skrede I."/>
            <person name="Drula E."/>
            <person name="Henrissat B."/>
            <person name="Morin E."/>
            <person name="Kohler A."/>
            <person name="Barry K."/>
            <person name="LaButti K."/>
            <person name="Morin E."/>
            <person name="Salamov A."/>
            <person name="Lipzen A."/>
            <person name="Mereny Z."/>
            <person name="Hegedus B."/>
            <person name="Baldrian P."/>
            <person name="Stursova M."/>
            <person name="Weitz H."/>
            <person name="Taylor A."/>
            <person name="Grigoriev I.V."/>
            <person name="Nagy L.G."/>
            <person name="Martin F."/>
            <person name="Kauserud H."/>
        </authorList>
    </citation>
    <scope>NUCLEOTIDE SEQUENCE</scope>
    <source>
        <strain evidence="2">CBHHK002</strain>
    </source>
</reference>
<dbReference type="Proteomes" id="UP001218218">
    <property type="component" value="Unassembled WGS sequence"/>
</dbReference>
<organism evidence="2 3">
    <name type="scientific">Mycena albidolilacea</name>
    <dbReference type="NCBI Taxonomy" id="1033008"/>
    <lineage>
        <taxon>Eukaryota</taxon>
        <taxon>Fungi</taxon>
        <taxon>Dikarya</taxon>
        <taxon>Basidiomycota</taxon>
        <taxon>Agaricomycotina</taxon>
        <taxon>Agaricomycetes</taxon>
        <taxon>Agaricomycetidae</taxon>
        <taxon>Agaricales</taxon>
        <taxon>Marasmiineae</taxon>
        <taxon>Mycenaceae</taxon>
        <taxon>Mycena</taxon>
    </lineage>
</organism>
<accession>A0AAD7EJD5</accession>
<evidence type="ECO:0000256" key="1">
    <source>
        <dbReference type="SAM" id="SignalP"/>
    </source>
</evidence>
<comment type="caution">
    <text evidence="2">The sequence shown here is derived from an EMBL/GenBank/DDBJ whole genome shotgun (WGS) entry which is preliminary data.</text>
</comment>
<name>A0AAD7EJD5_9AGAR</name>
<keyword evidence="3" id="KW-1185">Reference proteome</keyword>
<feature type="chain" id="PRO_5042240702" evidence="1">
    <location>
        <begin position="23"/>
        <end position="187"/>
    </location>
</feature>